<dbReference type="OrthoDB" id="6718656at2759"/>
<gene>
    <name evidence="2" type="ORF">Glove_313g51</name>
</gene>
<evidence type="ECO:0000313" key="2">
    <source>
        <dbReference type="EMBL" id="RHZ65593.1"/>
    </source>
</evidence>
<feature type="domain" description="Serine-threonine/tyrosine-protein kinase catalytic" evidence="1">
    <location>
        <begin position="188"/>
        <end position="268"/>
    </location>
</feature>
<dbReference type="Pfam" id="PF07714">
    <property type="entry name" value="PK_Tyr_Ser-Thr"/>
    <property type="match status" value="1"/>
</dbReference>
<dbReference type="SMART" id="SM00671">
    <property type="entry name" value="SEL1"/>
    <property type="match status" value="2"/>
</dbReference>
<name>A0A397HWY5_9GLOM</name>
<sequence>MGRAYLKLAGEGKSDAQFDLGHFYRNGIGNTKDEWNWNHKGEEKAFKWYLKSAEGGKWYLKSAEGGNLIGQYNVGCCYQNRFGTIKNEYKALQWYSKSAEVMHNSLLEFVMKKGFKVQKMKRKHSSSDFLKELIANFQCRNKYVLPILGITQDSMTKEGLKFIHRKDLSSSQIRRSRLANETPSSRAYGVLPYIEPEVFNNHLCTQASDIYSFGIIMWIISTGKVPFSDRAYNLDLILEIINGLRPKIDKGTPQCYIELMKNCWHMNVQVLKRFIIKTEDSLMFLNAEQKMHEDVEEYLTPT</sequence>
<dbReference type="GO" id="GO:0004672">
    <property type="term" value="F:protein kinase activity"/>
    <property type="evidence" value="ECO:0007669"/>
    <property type="project" value="InterPro"/>
</dbReference>
<keyword evidence="3" id="KW-1185">Reference proteome</keyword>
<dbReference type="InterPro" id="IPR011990">
    <property type="entry name" value="TPR-like_helical_dom_sf"/>
</dbReference>
<dbReference type="Gene3D" id="1.25.40.10">
    <property type="entry name" value="Tetratricopeptide repeat domain"/>
    <property type="match status" value="1"/>
</dbReference>
<protein>
    <recommendedName>
        <fullName evidence="1">Serine-threonine/tyrosine-protein kinase catalytic domain-containing protein</fullName>
    </recommendedName>
</protein>
<dbReference type="Pfam" id="PF08238">
    <property type="entry name" value="Sel1"/>
    <property type="match status" value="3"/>
</dbReference>
<dbReference type="PANTHER" id="PTHR23257">
    <property type="entry name" value="SERINE-THREONINE PROTEIN KINASE"/>
    <property type="match status" value="1"/>
</dbReference>
<dbReference type="Gene3D" id="1.10.510.10">
    <property type="entry name" value="Transferase(Phosphotransferase) domain 1"/>
    <property type="match status" value="1"/>
</dbReference>
<dbReference type="GO" id="GO:0005737">
    <property type="term" value="C:cytoplasm"/>
    <property type="evidence" value="ECO:0007669"/>
    <property type="project" value="TreeGrafter"/>
</dbReference>
<dbReference type="InterPro" id="IPR001245">
    <property type="entry name" value="Ser-Thr/Tyr_kinase_cat_dom"/>
</dbReference>
<dbReference type="STRING" id="1348612.A0A397HWY5"/>
<evidence type="ECO:0000259" key="1">
    <source>
        <dbReference type="Pfam" id="PF07714"/>
    </source>
</evidence>
<dbReference type="SUPFAM" id="SSF81901">
    <property type="entry name" value="HCP-like"/>
    <property type="match status" value="1"/>
</dbReference>
<dbReference type="PANTHER" id="PTHR23257:SF963">
    <property type="entry name" value="AT08303P"/>
    <property type="match status" value="1"/>
</dbReference>
<evidence type="ECO:0000313" key="3">
    <source>
        <dbReference type="Proteomes" id="UP000266861"/>
    </source>
</evidence>
<comment type="caution">
    <text evidence="2">The sequence shown here is derived from an EMBL/GenBank/DDBJ whole genome shotgun (WGS) entry which is preliminary data.</text>
</comment>
<dbReference type="AlphaFoldDB" id="A0A397HWY5"/>
<dbReference type="SUPFAM" id="SSF56112">
    <property type="entry name" value="Protein kinase-like (PK-like)"/>
    <property type="match status" value="1"/>
</dbReference>
<dbReference type="GO" id="GO:0007165">
    <property type="term" value="P:signal transduction"/>
    <property type="evidence" value="ECO:0007669"/>
    <property type="project" value="TreeGrafter"/>
</dbReference>
<dbReference type="Proteomes" id="UP000266861">
    <property type="component" value="Unassembled WGS sequence"/>
</dbReference>
<dbReference type="InterPro" id="IPR006597">
    <property type="entry name" value="Sel1-like"/>
</dbReference>
<dbReference type="InterPro" id="IPR011009">
    <property type="entry name" value="Kinase-like_dom_sf"/>
</dbReference>
<reference evidence="2 3" key="1">
    <citation type="submission" date="2018-08" db="EMBL/GenBank/DDBJ databases">
        <title>Genome and evolution of the arbuscular mycorrhizal fungus Diversispora epigaea (formerly Glomus versiforme) and its bacterial endosymbionts.</title>
        <authorList>
            <person name="Sun X."/>
            <person name="Fei Z."/>
            <person name="Harrison M."/>
        </authorList>
    </citation>
    <scope>NUCLEOTIDE SEQUENCE [LARGE SCALE GENOMIC DNA]</scope>
    <source>
        <strain evidence="2 3">IT104</strain>
    </source>
</reference>
<accession>A0A397HWY5</accession>
<proteinExistence type="predicted"/>
<dbReference type="EMBL" id="PQFF01000286">
    <property type="protein sequence ID" value="RHZ65593.1"/>
    <property type="molecule type" value="Genomic_DNA"/>
</dbReference>
<dbReference type="InterPro" id="IPR050167">
    <property type="entry name" value="Ser_Thr_protein_kinase"/>
</dbReference>
<organism evidence="2 3">
    <name type="scientific">Diversispora epigaea</name>
    <dbReference type="NCBI Taxonomy" id="1348612"/>
    <lineage>
        <taxon>Eukaryota</taxon>
        <taxon>Fungi</taxon>
        <taxon>Fungi incertae sedis</taxon>
        <taxon>Mucoromycota</taxon>
        <taxon>Glomeromycotina</taxon>
        <taxon>Glomeromycetes</taxon>
        <taxon>Diversisporales</taxon>
        <taxon>Diversisporaceae</taxon>
        <taxon>Diversispora</taxon>
    </lineage>
</organism>